<dbReference type="InterPro" id="IPR028939">
    <property type="entry name" value="P5C_Rdtase_cat_N"/>
</dbReference>
<keyword evidence="3" id="KW-0584">Phenylalanine biosynthesis</keyword>
<keyword evidence="1" id="KW-0028">Amino-acid biosynthesis</keyword>
<evidence type="ECO:0000256" key="1">
    <source>
        <dbReference type="ARBA" id="ARBA00022605"/>
    </source>
</evidence>
<evidence type="ECO:0000313" key="7">
    <source>
        <dbReference type="EMBL" id="GMI50411.1"/>
    </source>
</evidence>
<evidence type="ECO:0000259" key="6">
    <source>
        <dbReference type="PROSITE" id="PS51171"/>
    </source>
</evidence>
<sequence>MRELLGPSVISVARKSFEDCFRAVSSSEADYCLLPVENSLGGSIHENYDLMLRYDLAIVAEHDFKVSHCLLRHPAADMAGVKFAISHPQALAQCQNYLRNRGIEPVGTYDTAGSAKMISEGRGLPDGCTRENTVAIASDLAGEHYGLTCEEVAVEDDPENFTRFLLLSRQGVSHLLSKKIPSKTSVVFTLPESAGALYKALACFSLREVDFSKIESRPTSASLLQYLRFRGAGEEGKRGRFSSRLVGAVRDQVDALAGSPSNNPSSSSLSSDSESAKLRVGVVGYGRKVKRLAERLKEQGHEVAVLAEPAVADRAANDGFDSFPLYESGEFLTRSNLDVVFLTAPLISFETTLASLPPDLLAGKLVVSLTPLMDHVKDLLLTALPPSADLVVANAMVDTGGTLTGAPFVYEKVRVTEPVRCDRLVKMFNDVRMRPVELDAAAHDRFTGGSQFITSLVGRLLNKQQLRPSPVNTRGYENLEKVVDEVENEDDDEFYALWKFSEGSSDQVRRLRDALSDLEKQLSAKDSYQRAKLETRGAENQKMMAEVQSIVREALKAERGGGEGAE</sequence>
<dbReference type="PANTHER" id="PTHR21022:SF19">
    <property type="entry name" value="PREPHENATE DEHYDRATASE-RELATED"/>
    <property type="match status" value="1"/>
</dbReference>
<keyword evidence="4" id="KW-0456">Lyase</keyword>
<reference evidence="7 8" key="1">
    <citation type="journal article" date="2023" name="Commun. Biol.">
        <title>Genome analysis of Parmales, the sister group of diatoms, reveals the evolutionary specialization of diatoms from phago-mixotrophs to photoautotrophs.</title>
        <authorList>
            <person name="Ban H."/>
            <person name="Sato S."/>
            <person name="Yoshikawa S."/>
            <person name="Yamada K."/>
            <person name="Nakamura Y."/>
            <person name="Ichinomiya M."/>
            <person name="Sato N."/>
            <person name="Blanc-Mathieu R."/>
            <person name="Endo H."/>
            <person name="Kuwata A."/>
            <person name="Ogata H."/>
        </authorList>
    </citation>
    <scope>NUCLEOTIDE SEQUENCE [LARGE SCALE GENOMIC DNA]</scope>
</reference>
<dbReference type="InterPro" id="IPR045865">
    <property type="entry name" value="ACT-like_dom_sf"/>
</dbReference>
<evidence type="ECO:0000256" key="2">
    <source>
        <dbReference type="ARBA" id="ARBA00023141"/>
    </source>
</evidence>
<dbReference type="InterPro" id="IPR001086">
    <property type="entry name" value="Preph_deHydtase"/>
</dbReference>
<dbReference type="InterPro" id="IPR059064">
    <property type="entry name" value="TYRAAT2_C"/>
</dbReference>
<dbReference type="Proteomes" id="UP001165060">
    <property type="component" value="Unassembled WGS sequence"/>
</dbReference>
<feature type="domain" description="Prephenate dehydratase" evidence="6">
    <location>
        <begin position="1"/>
        <end position="169"/>
    </location>
</feature>
<dbReference type="Gene3D" id="3.40.50.720">
    <property type="entry name" value="NAD(P)-binding Rossmann-like Domain"/>
    <property type="match status" value="1"/>
</dbReference>
<dbReference type="SUPFAM" id="SSF55021">
    <property type="entry name" value="ACT-like"/>
    <property type="match status" value="1"/>
</dbReference>
<keyword evidence="8" id="KW-1185">Reference proteome</keyword>
<proteinExistence type="predicted"/>
<dbReference type="Pfam" id="PF00800">
    <property type="entry name" value="PDT"/>
    <property type="match status" value="1"/>
</dbReference>
<gene>
    <name evidence="7" type="ORF">TeGR_g12813</name>
</gene>
<evidence type="ECO:0000256" key="4">
    <source>
        <dbReference type="ARBA" id="ARBA00023239"/>
    </source>
</evidence>
<organism evidence="7 8">
    <name type="scientific">Tetraparma gracilis</name>
    <dbReference type="NCBI Taxonomy" id="2962635"/>
    <lineage>
        <taxon>Eukaryota</taxon>
        <taxon>Sar</taxon>
        <taxon>Stramenopiles</taxon>
        <taxon>Ochrophyta</taxon>
        <taxon>Bolidophyceae</taxon>
        <taxon>Parmales</taxon>
        <taxon>Triparmaceae</taxon>
        <taxon>Tetraparma</taxon>
    </lineage>
</organism>
<dbReference type="CDD" id="cd13631">
    <property type="entry name" value="PBP2_Ct-PDT_like"/>
    <property type="match status" value="1"/>
</dbReference>
<dbReference type="SUPFAM" id="SSF51735">
    <property type="entry name" value="NAD(P)-binding Rossmann-fold domains"/>
    <property type="match status" value="1"/>
</dbReference>
<dbReference type="Pfam" id="PF26213">
    <property type="entry name" value="TYRAAT1_C"/>
    <property type="match status" value="1"/>
</dbReference>
<dbReference type="SUPFAM" id="SSF53850">
    <property type="entry name" value="Periplasmic binding protein-like II"/>
    <property type="match status" value="1"/>
</dbReference>
<dbReference type="PROSITE" id="PS51171">
    <property type="entry name" value="PREPHENATE_DEHYDR_3"/>
    <property type="match status" value="1"/>
</dbReference>
<dbReference type="PANTHER" id="PTHR21022">
    <property type="entry name" value="PREPHENATE DEHYDRATASE P PROTEIN"/>
    <property type="match status" value="1"/>
</dbReference>
<protein>
    <recommendedName>
        <fullName evidence="6">Prephenate dehydratase domain-containing protein</fullName>
    </recommendedName>
</protein>
<evidence type="ECO:0000256" key="5">
    <source>
        <dbReference type="ARBA" id="ARBA00029440"/>
    </source>
</evidence>
<evidence type="ECO:0000256" key="3">
    <source>
        <dbReference type="ARBA" id="ARBA00023222"/>
    </source>
</evidence>
<dbReference type="CDD" id="cd04905">
    <property type="entry name" value="ACT_CM-PDT"/>
    <property type="match status" value="1"/>
</dbReference>
<name>A0ABQ6NA04_9STRA</name>
<keyword evidence="2" id="KW-0057">Aromatic amino acid biosynthesis</keyword>
<dbReference type="Gene3D" id="3.40.190.10">
    <property type="entry name" value="Periplasmic binding protein-like II"/>
    <property type="match status" value="2"/>
</dbReference>
<dbReference type="EMBL" id="BRYB01006503">
    <property type="protein sequence ID" value="GMI50411.1"/>
    <property type="molecule type" value="Genomic_DNA"/>
</dbReference>
<dbReference type="Pfam" id="PF03807">
    <property type="entry name" value="F420_oxidored"/>
    <property type="match status" value="1"/>
</dbReference>
<comment type="caution">
    <text evidence="7">The sequence shown here is derived from an EMBL/GenBank/DDBJ whole genome shotgun (WGS) entry which is preliminary data.</text>
</comment>
<dbReference type="InterPro" id="IPR036291">
    <property type="entry name" value="NAD(P)-bd_dom_sf"/>
</dbReference>
<dbReference type="Gene3D" id="3.30.70.260">
    <property type="match status" value="1"/>
</dbReference>
<evidence type="ECO:0000313" key="8">
    <source>
        <dbReference type="Proteomes" id="UP001165060"/>
    </source>
</evidence>
<accession>A0ABQ6NA04</accession>
<comment type="pathway">
    <text evidence="5">Amino-acid biosynthesis.</text>
</comment>